<dbReference type="GeneID" id="69600236"/>
<accession>A0A0E8BWG4</accession>
<proteinExistence type="predicted"/>
<dbReference type="Proteomes" id="UP000255014">
    <property type="component" value="Unassembled WGS sequence"/>
</dbReference>
<evidence type="ECO:0000313" key="1">
    <source>
        <dbReference type="EMBL" id="SUV66930.1"/>
    </source>
</evidence>
<gene>
    <name evidence="1" type="ORF">NCTC10911_03994</name>
</gene>
<sequence>MFSLQEQTAILAHLNVRTERHGDEPAGGADLKISFTTGNGILSEFHPRLRHGLYKAEEAPNQAEMAVGEALTERIYADLIDRVRLKHDLKGAKVLIGFGLGGSSDIQMDPVDVDGFQAELHEGGSVTLTFRVKCHPTGEQVKKLHEVLGNEITISVTPAIEKQGALGLNLEPEAA</sequence>
<dbReference type="RefSeq" id="WP_010929847.1">
    <property type="nucleotide sequence ID" value="NZ_AP024746.1"/>
</dbReference>
<organism evidence="1 2">
    <name type="scientific">Bordetella pertussis</name>
    <dbReference type="NCBI Taxonomy" id="520"/>
    <lineage>
        <taxon>Bacteria</taxon>
        <taxon>Pseudomonadati</taxon>
        <taxon>Pseudomonadota</taxon>
        <taxon>Betaproteobacteria</taxon>
        <taxon>Burkholderiales</taxon>
        <taxon>Alcaligenaceae</taxon>
        <taxon>Bordetella</taxon>
    </lineage>
</organism>
<dbReference type="EMBL" id="UFTT01000002">
    <property type="protein sequence ID" value="SUV66930.1"/>
    <property type="molecule type" value="Genomic_DNA"/>
</dbReference>
<dbReference type="AlphaFoldDB" id="A0A0E8BWG4"/>
<dbReference type="OMA" id="HINTRNE"/>
<evidence type="ECO:0000313" key="2">
    <source>
        <dbReference type="Proteomes" id="UP000255014"/>
    </source>
</evidence>
<protein>
    <submittedName>
        <fullName evidence="1">Uncharacterized protein</fullName>
    </submittedName>
</protein>
<reference evidence="1 2" key="1">
    <citation type="submission" date="2018-06" db="EMBL/GenBank/DDBJ databases">
        <authorList>
            <consortium name="Pathogen Informatics"/>
            <person name="Doyle S."/>
        </authorList>
    </citation>
    <scope>NUCLEOTIDE SEQUENCE [LARGE SCALE GENOMIC DNA]</scope>
    <source>
        <strain evidence="1 2">NCTC10911</strain>
    </source>
</reference>
<name>A0A0E8BWG4_BORPT</name>